<dbReference type="Proteomes" id="UP000310574">
    <property type="component" value="Unassembled WGS sequence"/>
</dbReference>
<dbReference type="Pfam" id="PF20178">
    <property type="entry name" value="ToxA_N"/>
    <property type="match status" value="1"/>
</dbReference>
<accession>A0AAQ2I1G2</accession>
<evidence type="ECO:0000256" key="4">
    <source>
        <dbReference type="ARBA" id="ARBA00022737"/>
    </source>
</evidence>
<dbReference type="InterPro" id="IPR003591">
    <property type="entry name" value="Leu-rich_rpt_typical-subtyp"/>
</dbReference>
<dbReference type="InterPro" id="IPR050216">
    <property type="entry name" value="LRR_domain-containing"/>
</dbReference>
<comment type="catalytic activity">
    <reaction evidence="1">
        <text>S-ubiquitinyl-[E2 ubiquitin-conjugating enzyme]-L-cysteine + [acceptor protein]-L-lysine = [E2 ubiquitin-conjugating enzyme]-L-cysteine + N(6)-ubiquitinyl-[acceptor protein]-L-lysine.</text>
        <dbReference type="EC" id="2.3.2.27"/>
    </reaction>
</comment>
<keyword evidence="6" id="KW-0964">Secreted</keyword>
<dbReference type="PANTHER" id="PTHR48051">
    <property type="match status" value="1"/>
</dbReference>
<dbReference type="EC" id="2.3.2.27" evidence="2"/>
<organism evidence="8 9">
    <name type="scientific">Pseudomonas atacamensis</name>
    <dbReference type="NCBI Taxonomy" id="2565368"/>
    <lineage>
        <taxon>Bacteria</taxon>
        <taxon>Pseudomonadati</taxon>
        <taxon>Pseudomonadota</taxon>
        <taxon>Gammaproteobacteria</taxon>
        <taxon>Pseudomonadales</taxon>
        <taxon>Pseudomonadaceae</taxon>
        <taxon>Pseudomonas</taxon>
    </lineage>
</organism>
<dbReference type="InterPro" id="IPR001611">
    <property type="entry name" value="Leu-rich_rpt"/>
</dbReference>
<evidence type="ECO:0000256" key="2">
    <source>
        <dbReference type="ARBA" id="ARBA00012483"/>
    </source>
</evidence>
<dbReference type="GO" id="GO:0005737">
    <property type="term" value="C:cytoplasm"/>
    <property type="evidence" value="ECO:0007669"/>
    <property type="project" value="TreeGrafter"/>
</dbReference>
<dbReference type="EMBL" id="SSBS01000003">
    <property type="protein sequence ID" value="THF32593.1"/>
    <property type="molecule type" value="Genomic_DNA"/>
</dbReference>
<dbReference type="Gene3D" id="3.80.10.10">
    <property type="entry name" value="Ribonuclease Inhibitor"/>
    <property type="match status" value="1"/>
</dbReference>
<dbReference type="GO" id="GO:0005576">
    <property type="term" value="C:extracellular region"/>
    <property type="evidence" value="ECO:0007669"/>
    <property type="project" value="UniProtKB-UniRule"/>
</dbReference>
<keyword evidence="6" id="KW-1035">Host cytoplasm</keyword>
<dbReference type="PANTHER" id="PTHR48051:SF1">
    <property type="entry name" value="RAS SUPPRESSOR PROTEIN 1"/>
    <property type="match status" value="1"/>
</dbReference>
<evidence type="ECO:0000313" key="8">
    <source>
        <dbReference type="EMBL" id="THF32593.1"/>
    </source>
</evidence>
<feature type="domain" description="NEL" evidence="7">
    <location>
        <begin position="1316"/>
        <end position="1607"/>
    </location>
</feature>
<evidence type="ECO:0000313" key="9">
    <source>
        <dbReference type="Proteomes" id="UP000310574"/>
    </source>
</evidence>
<dbReference type="InterPro" id="IPR046673">
    <property type="entry name" value="ToxA_N"/>
</dbReference>
<comment type="caution">
    <text evidence="8">The sequence shown here is derived from an EMBL/GenBank/DDBJ whole genome shotgun (WGS) entry which is preliminary data.</text>
</comment>
<evidence type="ECO:0000256" key="6">
    <source>
        <dbReference type="PROSITE-ProRule" id="PRU01398"/>
    </source>
</evidence>
<keyword evidence="6" id="KW-0808">Transferase</keyword>
<dbReference type="Gene3D" id="1.20.58.360">
    <property type="entry name" value="Shigella T3SS effector IpaH defines"/>
    <property type="match status" value="1"/>
</dbReference>
<dbReference type="Pfam" id="PF13855">
    <property type="entry name" value="LRR_8"/>
    <property type="match status" value="1"/>
</dbReference>
<dbReference type="InterPro" id="IPR029487">
    <property type="entry name" value="NEL_dom"/>
</dbReference>
<keyword evidence="5" id="KW-0843">Virulence</keyword>
<keyword evidence="3" id="KW-0433">Leucine-rich repeat</keyword>
<gene>
    <name evidence="8" type="ORF">E5170_13180</name>
</gene>
<keyword evidence="6" id="KW-0833">Ubl conjugation pathway</keyword>
<dbReference type="GO" id="GO:0061630">
    <property type="term" value="F:ubiquitin protein ligase activity"/>
    <property type="evidence" value="ECO:0007669"/>
    <property type="project" value="UniProtKB-EC"/>
</dbReference>
<evidence type="ECO:0000256" key="5">
    <source>
        <dbReference type="ARBA" id="ARBA00023026"/>
    </source>
</evidence>
<protein>
    <recommendedName>
        <fullName evidence="2">RING-type E3 ubiquitin transferase</fullName>
        <ecNumber evidence="2">2.3.2.27</ecNumber>
    </recommendedName>
</protein>
<dbReference type="GO" id="GO:0016567">
    <property type="term" value="P:protein ubiquitination"/>
    <property type="evidence" value="ECO:0007669"/>
    <property type="project" value="InterPro"/>
</dbReference>
<dbReference type="Pfam" id="PF14496">
    <property type="entry name" value="NEL"/>
    <property type="match status" value="1"/>
</dbReference>
<name>A0AAQ2I1G2_9PSED</name>
<dbReference type="RefSeq" id="WP_136492948.1">
    <property type="nucleotide sequence ID" value="NZ_SSBS01000003.1"/>
</dbReference>
<dbReference type="PROSITE" id="PS52053">
    <property type="entry name" value="NEL"/>
    <property type="match status" value="1"/>
</dbReference>
<dbReference type="SMART" id="SM00369">
    <property type="entry name" value="LRR_TYP"/>
    <property type="match status" value="4"/>
</dbReference>
<keyword evidence="6" id="KW-0832">Ubl conjugation</keyword>
<evidence type="ECO:0000256" key="1">
    <source>
        <dbReference type="ARBA" id="ARBA00000900"/>
    </source>
</evidence>
<keyword evidence="4" id="KW-0677">Repeat</keyword>
<comment type="similarity">
    <text evidence="6">Belongs to the LRR-containing bacterial E3 ligase family.</text>
</comment>
<dbReference type="InterPro" id="IPR032675">
    <property type="entry name" value="LRR_dom_sf"/>
</dbReference>
<feature type="active site" description="Glycyl thioester intermediate" evidence="6">
    <location>
        <position position="1403"/>
    </location>
</feature>
<dbReference type="SUPFAM" id="SSF52047">
    <property type="entry name" value="RNI-like"/>
    <property type="match status" value="1"/>
</dbReference>
<reference evidence="8 9" key="1">
    <citation type="submission" date="2019-04" db="EMBL/GenBank/DDBJ databases">
        <title>Draft genome sequence of Pseudomonas sp. M7D1 isolated from rhizosphere of plant the flowery desert.</title>
        <authorList>
            <person name="Poblete-Morales M."/>
            <person name="Plaza N."/>
            <person name="Corsini G."/>
            <person name="Silva E."/>
        </authorList>
    </citation>
    <scope>NUCLEOTIDE SEQUENCE [LARGE SCALE GENOMIC DNA]</scope>
    <source>
        <strain evidence="8 9">M7D1</strain>
    </source>
</reference>
<proteinExistence type="inferred from homology"/>
<comment type="PTM">
    <text evidence="6">Ubiquitinated in the presence of host E1 ubiquitin-activating enzyme, E2 ubiquitin-conjugating enzyme and ubiquitin.</text>
</comment>
<sequence length="1607" mass="178399">MSVQQQKQNLAPSSVLGTLLEATADLDTAEALEKSLPPYLLKASTDTLATLDQTARELHRLQLKVAKDLAGLQSLRGFCKKELTAALNAKWPAVYDVEQDVLSLPGDDCGCDATATNQAGIDVVKHAAQTLLQAAMQNFTEDEEQADGFPSGSVVRIASAPAGVQGLTPQAFAALCRTLDLGKQYQQHFQQVFGLRDADGKVVTSSVLTRDIGAMKKSLLQLDAHLAALKADITPQGLRMLQDLIDAQGVASATLRHGNDPMIMQGIEILDSCVWGVVVFCARSVQEHPEDGCLVYMAGEPERALYEYPSFNAFKNYLTQQLRKPDYKDFFGRCLDEDDKADFFKTFEEKGELGLIKQLSMSVPLFDFMVQSHVGKLQIDARKLAVPTADIDEDARQKRLLDFLQLGVTIASVAGMFVPVLGQLMMGVAVGQLLGEVYEGVEDWQRGDHQQALSHLLSVVENIALMAAFAGGQKALGTLGGKLLRSHPEFFRQFRAILNHAGKARLWKPDLVAYEHSLPAGFTIDASSKEFYQVGRKTLGRVDHRFFAGSYDADASLWRLEHASRADAYAPELARHVEGGWRIPGEEPEEWGSSAYTLKRIDPHLSEFTDSDLDNMRRLSGTSHDQLLQAFNDNLALPERLRDTVERVRLSRQLRQLTRELQAGEVHSGQPAEEQLHALPKLKGWPTDRYIEVTDADGSVEATYPSTREPDEALSVAVSREQLAAGQLLRTVIDGLYQNEVDALLGGKTAASLEESALAKKLGAALKTDHREVLERMYQRYDRSEADDVLKLRKVFAAIATRHGQQVIERAPSIERLHLRETGQVPLRMGQRVRQNINAVRLDRALAGLHWPRLANADTDKLAIQLLPRLRGWDAQLRLQVRDKTLAGPILEAIGDAAAKPENTCSLVKSAAGYEAFSGDGKSLGKVAAAPGDLYSAILKALPLRQRTAAGLGESAQADTVRLRSKLLDAALDEREETAQTLVRGTFEPRLVEPACMQSDQAAGTEHSRALLRKARKLYPRLNQQQLSQLLDELGDDPLSRATRIKALRQDLQTLRDALFVWSEDAAALKAMGGDLAEARHSRKIAAELIEEGFRRFHWATNEEGKSLCTLNLDGMRIGKVPTLPPSVSFDHIEQLSMRNMALGDDVAHFLKSFKQLELLELGSNTITRLPEVLSHMPRLQRLSLANNQLKLTEQTLAKLNRLSALRYLNLDKNPLGATPDFSQMTQLRRLSLQDTGITELPEGLSNSVHIELMNLTGNKIKELPDWLFQKTRHFTSALKLGLNPFSERSKTHLENYRDNFGIGMDYLPDDIARMNEQHARSLWLTKNSGEEWAEQTRIWTALRNEPKADGLFTVLAQLGDTADGKKASADLQRRVWAVLKAAEADGPLCEQVLDTAADPLHCTDNATLVFSRLEVEVEVERVTSAASGRKVTAKALLELGRSLFRLDKLEEIALEHSLRAPKVDALEMNLAYRIGLTDELGLRGQPKGMLFDAQSGVTAADLEVARNRVMTAELSPQWLKYMQERTFWRDYLKRTFTRKFSMIDESFAPRMSALDEQADTLLSADYVSQANALQLEKEQAQEAVIKRLTEESIRLMDLGLCVMPDI</sequence>
<evidence type="ECO:0000259" key="7">
    <source>
        <dbReference type="PROSITE" id="PS52053"/>
    </source>
</evidence>
<evidence type="ECO:0000256" key="3">
    <source>
        <dbReference type="ARBA" id="ARBA00022614"/>
    </source>
</evidence>